<evidence type="ECO:0000256" key="2">
    <source>
        <dbReference type="ARBA" id="ARBA00022801"/>
    </source>
</evidence>
<dbReference type="SUPFAM" id="SSF52540">
    <property type="entry name" value="P-loop containing nucleoside triphosphate hydrolases"/>
    <property type="match status" value="1"/>
</dbReference>
<dbReference type="GO" id="GO:0005525">
    <property type="term" value="F:GTP binding"/>
    <property type="evidence" value="ECO:0007669"/>
    <property type="project" value="UniProtKB-KW"/>
</dbReference>
<feature type="transmembrane region" description="Helical" evidence="6">
    <location>
        <begin position="539"/>
        <end position="559"/>
    </location>
</feature>
<feature type="transmembrane region" description="Helical" evidence="6">
    <location>
        <begin position="579"/>
        <end position="596"/>
    </location>
</feature>
<keyword evidence="6" id="KW-0472">Membrane</keyword>
<evidence type="ECO:0000259" key="7">
    <source>
        <dbReference type="PROSITE" id="PS51715"/>
    </source>
</evidence>
<name>A0A5A8CXF7_CAFRO</name>
<reference evidence="8 9" key="1">
    <citation type="submission" date="2019-07" db="EMBL/GenBank/DDBJ databases">
        <title>Genomes of Cafeteria roenbergensis.</title>
        <authorList>
            <person name="Fischer M.G."/>
            <person name="Hackl T."/>
            <person name="Roman M."/>
        </authorList>
    </citation>
    <scope>NUCLEOTIDE SEQUENCE [LARGE SCALE GENOMIC DNA]</scope>
    <source>
        <strain evidence="8 9">BVI</strain>
    </source>
</reference>
<feature type="compositionally biased region" description="Low complexity" evidence="5">
    <location>
        <begin position="135"/>
        <end position="154"/>
    </location>
</feature>
<proteinExistence type="inferred from homology"/>
<keyword evidence="3" id="KW-0342">GTP-binding</keyword>
<organism evidence="8 9">
    <name type="scientific">Cafeteria roenbergensis</name>
    <name type="common">Marine flagellate</name>
    <dbReference type="NCBI Taxonomy" id="33653"/>
    <lineage>
        <taxon>Eukaryota</taxon>
        <taxon>Sar</taxon>
        <taxon>Stramenopiles</taxon>
        <taxon>Bigyra</taxon>
        <taxon>Opalozoa</taxon>
        <taxon>Bicosoecida</taxon>
        <taxon>Cafeteriaceae</taxon>
        <taxon>Cafeteria</taxon>
    </lineage>
</organism>
<accession>A0A5A8CXF7</accession>
<keyword evidence="2" id="KW-0378">Hydrolase</keyword>
<evidence type="ECO:0000313" key="9">
    <source>
        <dbReference type="Proteomes" id="UP000323011"/>
    </source>
</evidence>
<dbReference type="OMA" id="GQVMFKR"/>
<dbReference type="AlphaFoldDB" id="A0A5A8CXF7"/>
<feature type="region of interest" description="Disordered" evidence="5">
    <location>
        <begin position="653"/>
        <end position="674"/>
    </location>
</feature>
<dbReference type="Gene3D" id="3.40.50.300">
    <property type="entry name" value="P-loop containing nucleotide triphosphate hydrolases"/>
    <property type="match status" value="1"/>
</dbReference>
<evidence type="ECO:0000256" key="4">
    <source>
        <dbReference type="PROSITE-ProRule" id="PRU01052"/>
    </source>
</evidence>
<dbReference type="PANTHER" id="PTHR10751">
    <property type="entry name" value="GUANYLATE BINDING PROTEIN"/>
    <property type="match status" value="1"/>
</dbReference>
<evidence type="ECO:0000256" key="1">
    <source>
        <dbReference type="ARBA" id="ARBA00022741"/>
    </source>
</evidence>
<comment type="similarity">
    <text evidence="4">Belongs to the TRAFAC class dynamin-like GTPase superfamily. GB1/RHD3 GTPase family.</text>
</comment>
<evidence type="ECO:0000256" key="5">
    <source>
        <dbReference type="SAM" id="MobiDB-lite"/>
    </source>
</evidence>
<evidence type="ECO:0000313" key="8">
    <source>
        <dbReference type="EMBL" id="KAA0157214.1"/>
    </source>
</evidence>
<evidence type="ECO:0000256" key="3">
    <source>
        <dbReference type="ARBA" id="ARBA00023134"/>
    </source>
</evidence>
<feature type="domain" description="GB1/RHD3-type G" evidence="7">
    <location>
        <begin position="48"/>
        <end position="402"/>
    </location>
</feature>
<dbReference type="InterPro" id="IPR027417">
    <property type="entry name" value="P-loop_NTPase"/>
</dbReference>
<keyword evidence="1" id="KW-0547">Nucleotide-binding</keyword>
<dbReference type="PROSITE" id="PS51715">
    <property type="entry name" value="G_GB1_RHD3"/>
    <property type="match status" value="1"/>
</dbReference>
<keyword evidence="6" id="KW-0812">Transmembrane</keyword>
<comment type="caution">
    <text evidence="8">The sequence shown here is derived from an EMBL/GenBank/DDBJ whole genome shotgun (WGS) entry which is preliminary data.</text>
</comment>
<dbReference type="EMBL" id="VLTN01000002">
    <property type="protein sequence ID" value="KAA0157214.1"/>
    <property type="molecule type" value="Genomic_DNA"/>
</dbReference>
<gene>
    <name evidence="8" type="ORF">FNF29_00566</name>
</gene>
<dbReference type="Proteomes" id="UP000323011">
    <property type="component" value="Unassembled WGS sequence"/>
</dbReference>
<dbReference type="InterPro" id="IPR030386">
    <property type="entry name" value="G_GB1_RHD3_dom"/>
</dbReference>
<keyword evidence="9" id="KW-1185">Reference proteome</keyword>
<dbReference type="SUPFAM" id="SSF48340">
    <property type="entry name" value="Interferon-induced guanylate-binding protein 1 (GBP1), C-terminal domain"/>
    <property type="match status" value="1"/>
</dbReference>
<dbReference type="InterPro" id="IPR036543">
    <property type="entry name" value="Guanylate-bd_C_sf"/>
</dbReference>
<protein>
    <recommendedName>
        <fullName evidence="7">GB1/RHD3-type G domain-containing protein</fullName>
    </recommendedName>
</protein>
<evidence type="ECO:0000256" key="6">
    <source>
        <dbReference type="SAM" id="Phobius"/>
    </source>
</evidence>
<keyword evidence="6" id="KW-1133">Transmembrane helix</keyword>
<sequence length="674" mass="73259">MAAEEPETVIPVNPDEEAVQIVSIDEDANTFTLHEPELLGVLRKVPPSMKVGVVSVVGSFRTGKSFLLSFMLRYLRSFDEGATGERKPLFRGPRQARGASEWMRASDLLWGSANTDDTTRKASLGAAASAEAASPAAAASSADPAAGSGAAADDASARDDPQHSTQTSDKAFAFRHGAERTTTGIWMWNRPFFLSPPSMRGERIAVVLVDTQGMFDRRTGVDLTSAIFGLSTLLSSHLVYNISKNVSEDKLQTLALFSEYGRSAEAAEDRQTRASAMDEADGLGAPAAARPVSEARPPFQSVVMLVRDCDEVEFDAETFNGVALDHSNKKLMDDILAEDNTADIARTRDAIRTCYERIGVCRVPHPGTKVTRSKFKGEVSDVDAEFLCVVEKFVDDTFRRDLRPKTIRHVAVTAAETLRFMRAYAHLFKDATTFPKPQNILDATADANNRNAITQAFMRYDADLREVLDEAGNDVVGADELLSHNAEARAAAMTVFNSLATFGPDSSISAARAVLSGQIDERWTMYKEINSGRDPCRNIAIYGIPVAVAFVAVLVSFFTDMTCSPFLGVCRNFSDLLRFVAGIAALALVVVFLVRGRSSMKQMRRLLAYLAKARSFLGKAEARFADAEPRTPRSAAGTMPAASRSASNVLATDFPADSVPDAGVTLRRRRSRME</sequence>
<dbReference type="GO" id="GO:0003924">
    <property type="term" value="F:GTPase activity"/>
    <property type="evidence" value="ECO:0007669"/>
    <property type="project" value="InterPro"/>
</dbReference>
<feature type="region of interest" description="Disordered" evidence="5">
    <location>
        <begin position="135"/>
        <end position="174"/>
    </location>
</feature>
<dbReference type="InterPro" id="IPR015894">
    <property type="entry name" value="Guanylate-bd_N"/>
</dbReference>
<dbReference type="Pfam" id="PF02263">
    <property type="entry name" value="GBP"/>
    <property type="match status" value="1"/>
</dbReference>
<dbReference type="Gene3D" id="1.20.58.420">
    <property type="entry name" value="AHSP"/>
    <property type="match status" value="1"/>
</dbReference>